<protein>
    <submittedName>
        <fullName evidence="2">Transmembrane protein</fullName>
    </submittedName>
</protein>
<evidence type="ECO:0000313" key="2">
    <source>
        <dbReference type="EMBL" id="STX29357.1"/>
    </source>
</evidence>
<keyword evidence="1 2" id="KW-0812">Transmembrane</keyword>
<reference evidence="2 3" key="1">
    <citation type="submission" date="2018-06" db="EMBL/GenBank/DDBJ databases">
        <authorList>
            <consortium name="Pathogen Informatics"/>
            <person name="Doyle S."/>
        </authorList>
    </citation>
    <scope>NUCLEOTIDE SEQUENCE [LARGE SCALE GENOMIC DNA]</scope>
    <source>
        <strain evidence="2 3">NCTC13315</strain>
    </source>
</reference>
<dbReference type="EMBL" id="UGNV01000001">
    <property type="protein sequence ID" value="STX29357.1"/>
    <property type="molecule type" value="Genomic_DNA"/>
</dbReference>
<dbReference type="RefSeq" id="WP_115303035.1">
    <property type="nucleotide sequence ID" value="NZ_CAAAHO010000002.1"/>
</dbReference>
<dbReference type="Pfam" id="PF16137">
    <property type="entry name" value="DUF4845"/>
    <property type="match status" value="1"/>
</dbReference>
<keyword evidence="3" id="KW-1185">Reference proteome</keyword>
<name>A0A378I2D6_9GAMM</name>
<dbReference type="InterPro" id="IPR032314">
    <property type="entry name" value="DUF4845"/>
</dbReference>
<accession>A0A378I2D6</accession>
<gene>
    <name evidence="2" type="ORF">NCTC13315_01897</name>
</gene>
<dbReference type="AlphaFoldDB" id="A0A378I2D6"/>
<feature type="transmembrane region" description="Helical" evidence="1">
    <location>
        <begin position="7"/>
        <end position="34"/>
    </location>
</feature>
<dbReference type="OrthoDB" id="5734946at2"/>
<evidence type="ECO:0000313" key="3">
    <source>
        <dbReference type="Proteomes" id="UP000254968"/>
    </source>
</evidence>
<keyword evidence="1" id="KW-0472">Membrane</keyword>
<proteinExistence type="predicted"/>
<evidence type="ECO:0000256" key="1">
    <source>
        <dbReference type="SAM" id="Phobius"/>
    </source>
</evidence>
<keyword evidence="1" id="KW-1133">Transmembrane helix</keyword>
<sequence length="126" mass="14369">MRKQQGVTFIGVVLLAATIVILGVLIMRIVPVYIQNYEVKSSIKALNNVRNEDMTFDAESLKQKLLNQLYINGIDTIKADNVTIVPTDQENHYRVTVNYLVIKPLVYNISLLFKFNESQEVTVDTH</sequence>
<organism evidence="2 3">
    <name type="scientific">Legionella beliardensis</name>
    <dbReference type="NCBI Taxonomy" id="91822"/>
    <lineage>
        <taxon>Bacteria</taxon>
        <taxon>Pseudomonadati</taxon>
        <taxon>Pseudomonadota</taxon>
        <taxon>Gammaproteobacteria</taxon>
        <taxon>Legionellales</taxon>
        <taxon>Legionellaceae</taxon>
        <taxon>Legionella</taxon>
    </lineage>
</organism>
<dbReference type="Proteomes" id="UP000254968">
    <property type="component" value="Unassembled WGS sequence"/>
</dbReference>